<dbReference type="PROSITE" id="PS50206">
    <property type="entry name" value="RHODANESE_3"/>
    <property type="match status" value="1"/>
</dbReference>
<evidence type="ECO:0000313" key="3">
    <source>
        <dbReference type="Proteomes" id="UP000266975"/>
    </source>
</evidence>
<name>A0A3M8KAR9_9CORY</name>
<organism evidence="2 3">
    <name type="scientific">Corynebacterium alimapuense</name>
    <dbReference type="NCBI Taxonomy" id="1576874"/>
    <lineage>
        <taxon>Bacteria</taxon>
        <taxon>Bacillati</taxon>
        <taxon>Actinomycetota</taxon>
        <taxon>Actinomycetes</taxon>
        <taxon>Mycobacteriales</taxon>
        <taxon>Corynebacteriaceae</taxon>
        <taxon>Corynebacterium</taxon>
    </lineage>
</organism>
<reference evidence="2 3" key="1">
    <citation type="submission" date="2018-02" db="EMBL/GenBank/DDBJ databases">
        <title>Corynebacterium alimpuense sp. nov., a marine obligate actinomycete isolated from sediments of Valparaiso bay, Chile.</title>
        <authorList>
            <person name="Claverias F."/>
            <person name="Gonzales-Siles L."/>
            <person name="Salva-Serra F."/>
            <person name="Inganaes E."/>
            <person name="Molin K."/>
            <person name="Cumsille A."/>
            <person name="Undabarrena A."/>
            <person name="Couve E."/>
            <person name="Moore E.R.B."/>
            <person name="Gomila M."/>
            <person name="Camara B."/>
        </authorList>
    </citation>
    <scope>NUCLEOTIDE SEQUENCE [LARGE SCALE GENOMIC DNA]</scope>
    <source>
        <strain evidence="2 3">CCUG 69366</strain>
    </source>
</reference>
<dbReference type="SUPFAM" id="SSF52821">
    <property type="entry name" value="Rhodanese/Cell cycle control phosphatase"/>
    <property type="match status" value="1"/>
</dbReference>
<evidence type="ECO:0000313" key="2">
    <source>
        <dbReference type="EMBL" id="RNE49644.1"/>
    </source>
</evidence>
<accession>A0A3M8KAR9</accession>
<dbReference type="EMBL" id="PTJO01000003">
    <property type="protein sequence ID" value="RNE49644.1"/>
    <property type="molecule type" value="Genomic_DNA"/>
</dbReference>
<dbReference type="Pfam" id="PF11127">
    <property type="entry name" value="YgaP-like_TM"/>
    <property type="match status" value="1"/>
</dbReference>
<dbReference type="SMART" id="SM00450">
    <property type="entry name" value="RHOD"/>
    <property type="match status" value="1"/>
</dbReference>
<dbReference type="Gene3D" id="6.10.140.1340">
    <property type="match status" value="1"/>
</dbReference>
<dbReference type="PANTHER" id="PTHR44086:SF13">
    <property type="entry name" value="THIOSULFATE SULFURTRANSFERASE PSPE"/>
    <property type="match status" value="1"/>
</dbReference>
<dbReference type="AlphaFoldDB" id="A0A3M8KAR9"/>
<comment type="caution">
    <text evidence="2">The sequence shown here is derived from an EMBL/GenBank/DDBJ whole genome shotgun (WGS) entry which is preliminary data.</text>
</comment>
<keyword evidence="3" id="KW-1185">Reference proteome</keyword>
<keyword evidence="2" id="KW-0808">Transferase</keyword>
<dbReference type="InterPro" id="IPR001763">
    <property type="entry name" value="Rhodanese-like_dom"/>
</dbReference>
<dbReference type="RefSeq" id="WP_123047691.1">
    <property type="nucleotide sequence ID" value="NZ_PTJO01000003.1"/>
</dbReference>
<dbReference type="InterPro" id="IPR036873">
    <property type="entry name" value="Rhodanese-like_dom_sf"/>
</dbReference>
<sequence length="201" mass="21289">MSNTTTITALEPTELMERISANDNLVLIDVRSRAEFESAHIRGAYNVPLSLVAEHAQEFAARLDSNVVLVCQSGTRAAQARERLSTAGLDTASVLLGGTAAYQEAGGDVVYGKHRWQMERQVRMAAGSLVLAGFIGSRTIARPIGYLSAAVGCGLTFSALSDSCAMAQVLSRMPWNRGSVTPTLESTINNISTATGTVKLA</sequence>
<dbReference type="InterPro" id="IPR021309">
    <property type="entry name" value="YgaP-like_TM"/>
</dbReference>
<dbReference type="Proteomes" id="UP000266975">
    <property type="component" value="Unassembled WGS sequence"/>
</dbReference>
<dbReference type="PANTHER" id="PTHR44086">
    <property type="entry name" value="THIOSULFATE SULFURTRANSFERASE RDL2, MITOCHONDRIAL-RELATED"/>
    <property type="match status" value="1"/>
</dbReference>
<dbReference type="CDD" id="cd00158">
    <property type="entry name" value="RHOD"/>
    <property type="match status" value="1"/>
</dbReference>
<gene>
    <name evidence="2" type="ORF">C5L39_04715</name>
</gene>
<protein>
    <submittedName>
        <fullName evidence="2">Sulfurtransferase</fullName>
    </submittedName>
</protein>
<dbReference type="Gene3D" id="3.40.250.10">
    <property type="entry name" value="Rhodanese-like domain"/>
    <property type="match status" value="1"/>
</dbReference>
<evidence type="ECO:0000259" key="1">
    <source>
        <dbReference type="PROSITE" id="PS50206"/>
    </source>
</evidence>
<dbReference type="Pfam" id="PF00581">
    <property type="entry name" value="Rhodanese"/>
    <property type="match status" value="1"/>
</dbReference>
<proteinExistence type="predicted"/>
<dbReference type="OrthoDB" id="9800872at2"/>
<feature type="domain" description="Rhodanese" evidence="1">
    <location>
        <begin position="21"/>
        <end position="111"/>
    </location>
</feature>
<dbReference type="GO" id="GO:0004792">
    <property type="term" value="F:thiosulfate-cyanide sulfurtransferase activity"/>
    <property type="evidence" value="ECO:0007669"/>
    <property type="project" value="TreeGrafter"/>
</dbReference>